<dbReference type="EMBL" id="UAQE01000001">
    <property type="protein sequence ID" value="SPT97024.1"/>
    <property type="molecule type" value="Genomic_DNA"/>
</dbReference>
<proteinExistence type="predicted"/>
<dbReference type="EMBL" id="CP122283">
    <property type="protein sequence ID" value="WGF40951.1"/>
    <property type="molecule type" value="Genomic_DNA"/>
</dbReference>
<sequence length="88" mass="10294">MRQNIFSAISISSLLLIFFMFGYDSTKWYGNFFTFLYRVNMFMPFILGGLGITSALFGIKGYRMVLVVLHLFLLLLFFCIYLKAFFVP</sequence>
<gene>
    <name evidence="2" type="ORF">NCTC7582_00855</name>
    <name evidence="3" type="ORF">QBO96_12180</name>
</gene>
<evidence type="ECO:0000313" key="5">
    <source>
        <dbReference type="Proteomes" id="UP001244564"/>
    </source>
</evidence>
<evidence type="ECO:0000313" key="2">
    <source>
        <dbReference type="EMBL" id="SPT97024.1"/>
    </source>
</evidence>
<protein>
    <submittedName>
        <fullName evidence="2">Uncharacterized protein</fullName>
    </submittedName>
</protein>
<feature type="transmembrane region" description="Helical" evidence="1">
    <location>
        <begin position="64"/>
        <end position="86"/>
    </location>
</feature>
<feature type="transmembrane region" description="Helical" evidence="1">
    <location>
        <begin position="5"/>
        <end position="23"/>
    </location>
</feature>
<name>A0A2X0XDH5_9BACI</name>
<dbReference type="Proteomes" id="UP000251431">
    <property type="component" value="Unassembled WGS sequence"/>
</dbReference>
<feature type="transmembrane region" description="Helical" evidence="1">
    <location>
        <begin position="35"/>
        <end position="57"/>
    </location>
</feature>
<keyword evidence="1" id="KW-0812">Transmembrane</keyword>
<evidence type="ECO:0000313" key="3">
    <source>
        <dbReference type="EMBL" id="WGF40951.1"/>
    </source>
</evidence>
<keyword evidence="1" id="KW-1133">Transmembrane helix</keyword>
<organism evidence="2 4">
    <name type="scientific">Lysinibacillus capsici</name>
    <dbReference type="NCBI Taxonomy" id="2115968"/>
    <lineage>
        <taxon>Bacteria</taxon>
        <taxon>Bacillati</taxon>
        <taxon>Bacillota</taxon>
        <taxon>Bacilli</taxon>
        <taxon>Bacillales</taxon>
        <taxon>Bacillaceae</taxon>
        <taxon>Lysinibacillus</taxon>
    </lineage>
</organism>
<keyword evidence="1" id="KW-0472">Membrane</keyword>
<reference evidence="2 4" key="1">
    <citation type="submission" date="2018-06" db="EMBL/GenBank/DDBJ databases">
        <authorList>
            <consortium name="Pathogen Informatics"/>
            <person name="Doyle S."/>
        </authorList>
    </citation>
    <scope>NUCLEOTIDE SEQUENCE [LARGE SCALE GENOMIC DNA]</scope>
    <source>
        <strain evidence="2 4">NCTC7582</strain>
    </source>
</reference>
<evidence type="ECO:0000313" key="4">
    <source>
        <dbReference type="Proteomes" id="UP000251431"/>
    </source>
</evidence>
<dbReference type="RefSeq" id="WP_066038204.1">
    <property type="nucleotide sequence ID" value="NZ_CP122283.1"/>
</dbReference>
<dbReference type="Proteomes" id="UP001244564">
    <property type="component" value="Chromosome"/>
</dbReference>
<dbReference type="AlphaFoldDB" id="A0A2X0XDH5"/>
<evidence type="ECO:0000256" key="1">
    <source>
        <dbReference type="SAM" id="Phobius"/>
    </source>
</evidence>
<accession>A0A2X0XDH5</accession>
<keyword evidence="5" id="KW-1185">Reference proteome</keyword>
<reference evidence="3 5" key="2">
    <citation type="submission" date="2023-04" db="EMBL/GenBank/DDBJ databases">
        <title>Genomic of Lysinibacillus capsici TSBLM.</title>
        <authorList>
            <person name="Hu X.S."/>
            <person name="Yu C.H."/>
        </authorList>
    </citation>
    <scope>NUCLEOTIDE SEQUENCE [LARGE SCALE GENOMIC DNA]</scope>
    <source>
        <strain evidence="3 5">TSBLM</strain>
    </source>
</reference>